<keyword evidence="1" id="KW-0732">Signal</keyword>
<evidence type="ECO:0000313" key="2">
    <source>
        <dbReference type="EMBL" id="KXZ54416.1"/>
    </source>
</evidence>
<dbReference type="PANTHER" id="PTHR22916">
    <property type="entry name" value="GLYCOSYLTRANSFERASE"/>
    <property type="match status" value="1"/>
</dbReference>
<feature type="signal peptide" evidence="1">
    <location>
        <begin position="1"/>
        <end position="19"/>
    </location>
</feature>
<protein>
    <recommendedName>
        <fullName evidence="4">Glycosyltransferase 2-like domain-containing protein</fullName>
    </recommendedName>
</protein>
<reference evidence="3" key="1">
    <citation type="journal article" date="2016" name="Nat. Commun.">
        <title>The Gonium pectorale genome demonstrates co-option of cell cycle regulation during the evolution of multicellularity.</title>
        <authorList>
            <person name="Hanschen E.R."/>
            <person name="Marriage T.N."/>
            <person name="Ferris P.J."/>
            <person name="Hamaji T."/>
            <person name="Toyoda A."/>
            <person name="Fujiyama A."/>
            <person name="Neme R."/>
            <person name="Noguchi H."/>
            <person name="Minakuchi Y."/>
            <person name="Suzuki M."/>
            <person name="Kawai-Toyooka H."/>
            <person name="Smith D.R."/>
            <person name="Sparks H."/>
            <person name="Anderson J."/>
            <person name="Bakaric R."/>
            <person name="Luria V."/>
            <person name="Karger A."/>
            <person name="Kirschner M.W."/>
            <person name="Durand P.M."/>
            <person name="Michod R.E."/>
            <person name="Nozaki H."/>
            <person name="Olson B.J."/>
        </authorList>
    </citation>
    <scope>NUCLEOTIDE SEQUENCE [LARGE SCALE GENOMIC DNA]</scope>
    <source>
        <strain evidence="3">NIES-2863</strain>
    </source>
</reference>
<dbReference type="InterPro" id="IPR029044">
    <property type="entry name" value="Nucleotide-diphossugar_trans"/>
</dbReference>
<dbReference type="Proteomes" id="UP000075714">
    <property type="component" value="Unassembled WGS sequence"/>
</dbReference>
<dbReference type="AlphaFoldDB" id="A0A150GWY3"/>
<evidence type="ECO:0000313" key="3">
    <source>
        <dbReference type="Proteomes" id="UP000075714"/>
    </source>
</evidence>
<dbReference type="PANTHER" id="PTHR22916:SF3">
    <property type="entry name" value="UDP-GLCNAC:BETAGAL BETA-1,3-N-ACETYLGLUCOSAMINYLTRANSFERASE-LIKE PROTEIN 1"/>
    <property type="match status" value="1"/>
</dbReference>
<dbReference type="OrthoDB" id="2918at2759"/>
<dbReference type="Gene3D" id="3.90.550.10">
    <property type="entry name" value="Spore Coat Polysaccharide Biosynthesis Protein SpsA, Chain A"/>
    <property type="match status" value="1"/>
</dbReference>
<dbReference type="SUPFAM" id="SSF53448">
    <property type="entry name" value="Nucleotide-diphospho-sugar transferases"/>
    <property type="match status" value="1"/>
</dbReference>
<sequence>MHVVVTFLALLTFGVTARAESGNWTADTIGLNDTAADFHNVPIPPGAPDEPPLPYCRELWQALRPDQRHAVRRAVRALESLDSHIGQLQLGRELPSAWPNATAPDAATLESWRDGNASRLSTVLLETDAARLFGGSAAAAVAVSRACGSSRLAHDAGLAATARPLVSVLLEYFKRPAVVSLIARTLLSSCASVGVPCELVVNVDNPHEASAWAAEVAAGSVVPVFSSNVHESRGYNRAARAARGRYLVVWQDDQIPPTSGRWLVDMLAVFSARPRLGILGLHRYRLCRQRESNNRWGPTPWEPDPLTAAVAGGGGSAGGVRWSFAMVVDFAPMAVRARLWREVGGLEEGWTRSGDCGIAGDFELSARAWVAGWQVGYMPIEGRTGDGQPGTTHSPLNVEACWERQGHIGREYANDYFFYDLCERVWLLNMLSFTLARPELCPYNNGQTHFGNCSAPDAGAVRAAAALTQGQELGPLPGLRR</sequence>
<feature type="chain" id="PRO_5007562301" description="Glycosyltransferase 2-like domain-containing protein" evidence="1">
    <location>
        <begin position="20"/>
        <end position="481"/>
    </location>
</feature>
<evidence type="ECO:0000256" key="1">
    <source>
        <dbReference type="SAM" id="SignalP"/>
    </source>
</evidence>
<keyword evidence="3" id="KW-1185">Reference proteome</keyword>
<name>A0A150GWY3_GONPE</name>
<dbReference type="GO" id="GO:0016757">
    <property type="term" value="F:glycosyltransferase activity"/>
    <property type="evidence" value="ECO:0007669"/>
    <property type="project" value="UniProtKB-ARBA"/>
</dbReference>
<evidence type="ECO:0008006" key="4">
    <source>
        <dbReference type="Google" id="ProtNLM"/>
    </source>
</evidence>
<organism evidence="2 3">
    <name type="scientific">Gonium pectorale</name>
    <name type="common">Green alga</name>
    <dbReference type="NCBI Taxonomy" id="33097"/>
    <lineage>
        <taxon>Eukaryota</taxon>
        <taxon>Viridiplantae</taxon>
        <taxon>Chlorophyta</taxon>
        <taxon>core chlorophytes</taxon>
        <taxon>Chlorophyceae</taxon>
        <taxon>CS clade</taxon>
        <taxon>Chlamydomonadales</taxon>
        <taxon>Volvocaceae</taxon>
        <taxon>Gonium</taxon>
    </lineage>
</organism>
<proteinExistence type="predicted"/>
<accession>A0A150GWY3</accession>
<gene>
    <name evidence="2" type="ORF">GPECTOR_5g70</name>
</gene>
<dbReference type="EMBL" id="LSYV01000006">
    <property type="protein sequence ID" value="KXZ54416.1"/>
    <property type="molecule type" value="Genomic_DNA"/>
</dbReference>
<comment type="caution">
    <text evidence="2">The sequence shown here is derived from an EMBL/GenBank/DDBJ whole genome shotgun (WGS) entry which is preliminary data.</text>
</comment>